<dbReference type="eggNOG" id="COG2909">
    <property type="taxonomic scope" value="Bacteria"/>
</dbReference>
<protein>
    <recommendedName>
        <fullName evidence="4">Orc1-like AAA ATPase domain-containing protein</fullName>
    </recommendedName>
</protein>
<organism evidence="5 6">
    <name type="scientific">Embleya scabrispora</name>
    <dbReference type="NCBI Taxonomy" id="159449"/>
    <lineage>
        <taxon>Bacteria</taxon>
        <taxon>Bacillati</taxon>
        <taxon>Actinomycetota</taxon>
        <taxon>Actinomycetes</taxon>
        <taxon>Kitasatosporales</taxon>
        <taxon>Streptomycetaceae</taxon>
        <taxon>Embleya</taxon>
    </lineage>
</organism>
<evidence type="ECO:0000256" key="3">
    <source>
        <dbReference type="SAM" id="MobiDB-lite"/>
    </source>
</evidence>
<feature type="compositionally biased region" description="Low complexity" evidence="3">
    <location>
        <begin position="458"/>
        <end position="473"/>
    </location>
</feature>
<accession>A0A1T3NSV1</accession>
<dbReference type="GO" id="GO:0005737">
    <property type="term" value="C:cytoplasm"/>
    <property type="evidence" value="ECO:0007669"/>
    <property type="project" value="TreeGrafter"/>
</dbReference>
<keyword evidence="6" id="KW-1185">Reference proteome</keyword>
<evidence type="ECO:0000256" key="1">
    <source>
        <dbReference type="ARBA" id="ARBA00022741"/>
    </source>
</evidence>
<dbReference type="STRING" id="159449.B4N89_01700"/>
<feature type="region of interest" description="Disordered" evidence="3">
    <location>
        <begin position="1"/>
        <end position="42"/>
    </location>
</feature>
<feature type="compositionally biased region" description="Basic and acidic residues" evidence="3">
    <location>
        <begin position="295"/>
        <end position="313"/>
    </location>
</feature>
<dbReference type="GO" id="GO:0004016">
    <property type="term" value="F:adenylate cyclase activity"/>
    <property type="evidence" value="ECO:0007669"/>
    <property type="project" value="TreeGrafter"/>
</dbReference>
<feature type="domain" description="Orc1-like AAA ATPase" evidence="4">
    <location>
        <begin position="46"/>
        <end position="199"/>
    </location>
</feature>
<comment type="caution">
    <text evidence="5">The sequence shown here is derived from an EMBL/GenBank/DDBJ whole genome shotgun (WGS) entry which is preliminary data.</text>
</comment>
<evidence type="ECO:0000313" key="5">
    <source>
        <dbReference type="EMBL" id="OPC79825.1"/>
    </source>
</evidence>
<dbReference type="Gene3D" id="1.25.40.10">
    <property type="entry name" value="Tetratricopeptide repeat domain"/>
    <property type="match status" value="1"/>
</dbReference>
<sequence length="1047" mass="105546">MNVEHVLTGNGQAQAHSAAARSDPAGPPGTPRGCEREARRFSVPHGRNDELAAVTALLQRTRAGDGGAVVLRGAAGTGKTTLLAEAVWAAKGMTVLRTSGPRGGGALPYTGLRQLLATLHPRIGRLPHTRAQALRTALGLAPGAADRTVVAAAACSLIAIAAREQPILVLVDDAHWLDTASAAVVAYIAARAEGLPIAVLRATREGAGAATEGAEPGTGVAGADDAARAGLAEADGQRSERAEAGAPGGAFRMGAAEWVIGSEARGAEKAVGDDLATTRAAEHVAAAESAAGPADARDASTDEATRPAERATDDESTTTHDGAARATCDAGSTSRVAAEATRDELREDVRQSSRAGRGDSVGARTRDREGDAEAGNAARGRGDVLTGAGDGAAAATDGRRGESAEAVDGDVRTGRRTRVGAGGGDGVFAASSARRTTDGSRPGAGFGANEAAERETSRSGSGVAGRSGRATGTDVFWGGGLGAGTDADARSTGGGTGPGVGNDHRPDSARATRSGGDRDHDRVTAGTSSGATARSGDRSDAGRVANGGGPSAGLPEQARRLLALAALEPAADLDQLAVAGRRIGIGRGARLALLRADLVDTTEHRVRFRNASAREEVRRSLSAAERRSLHGALVYAASGALAYRRPWHLAALATGPDAELAAALEAGAGRTRRELGAGAAAATWEQAARLTADRPTARRRFVAAAYAAWEAGFPVRARTLLDTADATDVEGVADEGSSAHSSGTAIRLRAALRHAEGHRSEAGALLLDAAHGRAALLLAATGAAWEAGDRARTTEARTALAALPLASDDPLRTVVAALGADGVSPAMVAPATRARLYGLGIALWEVTPLAVHAAATDQAAYEVLLDEAAVLRTHGARGALAAALMPLAVAGALSGRAVEAETHAAEGLRLARSTGQGTLAAWFLAALSMAATTQGRIAEARDGAWQALRLTGTQGLTPVGAYALYALAVVERAEGRTEAACELLATALAAPAGALMEVRIRAELATAGPNRTGLAALPPRPAHPQLPGLTLTGRIPRTPQLAAGNGA</sequence>
<dbReference type="InterPro" id="IPR041664">
    <property type="entry name" value="AAA_16"/>
</dbReference>
<name>A0A1T3NSV1_9ACTN</name>
<dbReference type="PANTHER" id="PTHR16305:SF35">
    <property type="entry name" value="TRANSCRIPTIONAL ACTIVATOR DOMAIN"/>
    <property type="match status" value="1"/>
</dbReference>
<dbReference type="SUPFAM" id="SSF48452">
    <property type="entry name" value="TPR-like"/>
    <property type="match status" value="1"/>
</dbReference>
<proteinExistence type="predicted"/>
<dbReference type="AlphaFoldDB" id="A0A1T3NSV1"/>
<dbReference type="eggNOG" id="COG0470">
    <property type="taxonomic scope" value="Bacteria"/>
</dbReference>
<gene>
    <name evidence="5" type="ORF">B4N89_01700</name>
</gene>
<dbReference type="SUPFAM" id="SSF52540">
    <property type="entry name" value="P-loop containing nucleoside triphosphate hydrolases"/>
    <property type="match status" value="1"/>
</dbReference>
<feature type="compositionally biased region" description="Basic and acidic residues" evidence="3">
    <location>
        <begin position="502"/>
        <end position="523"/>
    </location>
</feature>
<dbReference type="PANTHER" id="PTHR16305">
    <property type="entry name" value="TESTICULAR SOLUBLE ADENYLYL CYCLASE"/>
    <property type="match status" value="1"/>
</dbReference>
<evidence type="ECO:0000256" key="2">
    <source>
        <dbReference type="ARBA" id="ARBA00022840"/>
    </source>
</evidence>
<keyword evidence="1" id="KW-0547">Nucleotide-binding</keyword>
<feature type="compositionally biased region" description="Basic and acidic residues" evidence="3">
    <location>
        <begin position="33"/>
        <end position="42"/>
    </location>
</feature>
<dbReference type="Pfam" id="PF13191">
    <property type="entry name" value="AAA_16"/>
    <property type="match status" value="1"/>
</dbReference>
<dbReference type="InterPro" id="IPR027417">
    <property type="entry name" value="P-loop_NTPase"/>
</dbReference>
<feature type="region of interest" description="Disordered" evidence="3">
    <location>
        <begin position="1012"/>
        <end position="1047"/>
    </location>
</feature>
<dbReference type="EMBL" id="MWQN01000001">
    <property type="protein sequence ID" value="OPC79825.1"/>
    <property type="molecule type" value="Genomic_DNA"/>
</dbReference>
<feature type="compositionally biased region" description="Low complexity" evidence="3">
    <location>
        <begin position="283"/>
        <end position="294"/>
    </location>
</feature>
<reference evidence="5 6" key="1">
    <citation type="submission" date="2017-03" db="EMBL/GenBank/DDBJ databases">
        <title>Draft genome sequence of Streptomyces scabrisporus NF3, endophyte isolated from Amphipterygium adstringens.</title>
        <authorList>
            <person name="Vazquez M."/>
            <person name="Ceapa C.D."/>
            <person name="Rodriguez Luna D."/>
            <person name="Sanchez Esquivel S."/>
        </authorList>
    </citation>
    <scope>NUCLEOTIDE SEQUENCE [LARGE SCALE GENOMIC DNA]</scope>
    <source>
        <strain evidence="5 6">NF3</strain>
    </source>
</reference>
<feature type="region of interest" description="Disordered" evidence="3">
    <location>
        <begin position="283"/>
        <end position="553"/>
    </location>
</feature>
<dbReference type="Proteomes" id="UP000190037">
    <property type="component" value="Unassembled WGS sequence"/>
</dbReference>
<evidence type="ECO:0000259" key="4">
    <source>
        <dbReference type="Pfam" id="PF13191"/>
    </source>
</evidence>
<dbReference type="GO" id="GO:0005524">
    <property type="term" value="F:ATP binding"/>
    <property type="evidence" value="ECO:0007669"/>
    <property type="project" value="UniProtKB-KW"/>
</dbReference>
<dbReference type="InterPro" id="IPR011990">
    <property type="entry name" value="TPR-like_helical_dom_sf"/>
</dbReference>
<feature type="compositionally biased region" description="Basic and acidic residues" evidence="3">
    <location>
        <begin position="397"/>
        <end position="413"/>
    </location>
</feature>
<feature type="compositionally biased region" description="Basic and acidic residues" evidence="3">
    <location>
        <begin position="340"/>
        <end position="351"/>
    </location>
</feature>
<keyword evidence="2" id="KW-0067">ATP-binding</keyword>
<evidence type="ECO:0000313" key="6">
    <source>
        <dbReference type="Proteomes" id="UP000190037"/>
    </source>
</evidence>